<evidence type="ECO:0000313" key="1">
    <source>
        <dbReference type="EMBL" id="QTL41596.1"/>
    </source>
</evidence>
<proteinExistence type="predicted"/>
<protein>
    <submittedName>
        <fullName evidence="1">Uncharacterized protein</fullName>
    </submittedName>
</protein>
<keyword evidence="2" id="KW-1185">Reference proteome</keyword>
<gene>
    <name evidence="1" type="ORF">HGO23_02690</name>
</gene>
<name>A0ABX7VNT2_XENBU</name>
<dbReference type="EMBL" id="CP072455">
    <property type="protein sequence ID" value="QTL41596.1"/>
    <property type="molecule type" value="Genomic_DNA"/>
</dbReference>
<accession>A0ABX7VNT2</accession>
<organism evidence="1 2">
    <name type="scientific">Xenorhabdus budapestensis</name>
    <dbReference type="NCBI Taxonomy" id="290110"/>
    <lineage>
        <taxon>Bacteria</taxon>
        <taxon>Pseudomonadati</taxon>
        <taxon>Pseudomonadota</taxon>
        <taxon>Gammaproteobacteria</taxon>
        <taxon>Enterobacterales</taxon>
        <taxon>Morganellaceae</taxon>
        <taxon>Xenorhabdus</taxon>
    </lineage>
</organism>
<sequence>MSEMEKNAGSVALQILKEKLHLFRDCPEQVLHSTWPIFEHLIERHDEMIPVYEELSLNHVTGKRLWTFMEQCIFAGAYATKENHATVRNDFKRLQTLNKEISETSTKLAQLIEKRDNLLNFSGHFYVNRMIRLTEFIEAAGRKNSLYRSNISPKLRELNEYELKYWPDVPGLLRVLSEESVEIEFADDATAAIVGSIRGSLTDFFRDLFDRIKDISDGSAHCLRPNFRISDMSLATITNVICNVNPENIIDDSYVKRTRQRLKGQDFRAVW</sequence>
<reference evidence="1 2" key="1">
    <citation type="submission" date="2021-03" db="EMBL/GenBank/DDBJ databases">
        <title>Complete Genome Sequence Data of Xenorhabdus budapestensis strain C72, a Candidate Biological Control Agent, from China.</title>
        <authorList>
            <person name="LI B."/>
            <person name="WANG S."/>
            <person name="QIU D."/>
        </authorList>
    </citation>
    <scope>NUCLEOTIDE SEQUENCE [LARGE SCALE GENOMIC DNA]</scope>
    <source>
        <strain evidence="1 2">C-7-2</strain>
    </source>
</reference>
<dbReference type="Proteomes" id="UP000665047">
    <property type="component" value="Chromosome"/>
</dbReference>
<evidence type="ECO:0000313" key="2">
    <source>
        <dbReference type="Proteomes" id="UP000665047"/>
    </source>
</evidence>